<dbReference type="EMBL" id="JAGSXH010000206">
    <property type="protein sequence ID" value="MBS2966842.1"/>
    <property type="molecule type" value="Genomic_DNA"/>
</dbReference>
<keyword evidence="2" id="KW-1185">Reference proteome</keyword>
<dbReference type="AlphaFoldDB" id="A0A8J7WVV7"/>
<comment type="caution">
    <text evidence="1">The sequence shown here is derived from an EMBL/GenBank/DDBJ whole genome shotgun (WGS) entry which is preliminary data.</text>
</comment>
<dbReference type="InterPro" id="IPR027417">
    <property type="entry name" value="P-loop_NTPase"/>
</dbReference>
<dbReference type="Gene3D" id="3.40.50.300">
    <property type="entry name" value="P-loop containing nucleotide triphosphate hydrolases"/>
    <property type="match status" value="1"/>
</dbReference>
<sequence>MLLFDGVFLLRPQLVALWEMRVFVSVAFEEALERARSRDQALFGSAAEVERRYRDRYVPAQQLYLAAAHPIQHADVIVYNDELQRLRWEARPR</sequence>
<evidence type="ECO:0000313" key="2">
    <source>
        <dbReference type="Proteomes" id="UP000677913"/>
    </source>
</evidence>
<name>A0A8J7WVV7_9ACTN</name>
<accession>A0A8J7WVV7</accession>
<protein>
    <recommendedName>
        <fullName evidence="3">Uridine kinase</fullName>
    </recommendedName>
</protein>
<reference evidence="1" key="1">
    <citation type="submission" date="2021-04" db="EMBL/GenBank/DDBJ databases">
        <title>Genome based classification of Actinospica acidithermotolerans sp. nov., an actinobacterium isolated from an Indonesian hot spring.</title>
        <authorList>
            <person name="Kusuma A.B."/>
            <person name="Putra K.E."/>
            <person name="Nafisah S."/>
            <person name="Loh J."/>
            <person name="Nouioui I."/>
            <person name="Goodfellow M."/>
        </authorList>
    </citation>
    <scope>NUCLEOTIDE SEQUENCE</scope>
    <source>
        <strain evidence="1">DSM 45618</strain>
    </source>
</reference>
<dbReference type="Proteomes" id="UP000677913">
    <property type="component" value="Unassembled WGS sequence"/>
</dbReference>
<dbReference type="RefSeq" id="WP_211472306.1">
    <property type="nucleotide sequence ID" value="NZ_JAGSXH010000206.1"/>
</dbReference>
<organism evidence="1 2">
    <name type="scientific">Actinocrinis puniceicyclus</name>
    <dbReference type="NCBI Taxonomy" id="977794"/>
    <lineage>
        <taxon>Bacteria</taxon>
        <taxon>Bacillati</taxon>
        <taxon>Actinomycetota</taxon>
        <taxon>Actinomycetes</taxon>
        <taxon>Catenulisporales</taxon>
        <taxon>Actinospicaceae</taxon>
        <taxon>Actinocrinis</taxon>
    </lineage>
</organism>
<proteinExistence type="predicted"/>
<evidence type="ECO:0008006" key="3">
    <source>
        <dbReference type="Google" id="ProtNLM"/>
    </source>
</evidence>
<dbReference type="SUPFAM" id="SSF52540">
    <property type="entry name" value="P-loop containing nucleoside triphosphate hydrolases"/>
    <property type="match status" value="1"/>
</dbReference>
<gene>
    <name evidence="1" type="ORF">KGA66_27655</name>
</gene>
<evidence type="ECO:0000313" key="1">
    <source>
        <dbReference type="EMBL" id="MBS2966842.1"/>
    </source>
</evidence>